<reference evidence="2 3" key="1">
    <citation type="submission" date="2019-04" db="EMBL/GenBank/DDBJ databases">
        <title>Microbes associate with the intestines of laboratory mice.</title>
        <authorList>
            <person name="Navarre W."/>
            <person name="Wong E."/>
            <person name="Huang K."/>
            <person name="Tropini C."/>
            <person name="Ng K."/>
            <person name="Yu B."/>
        </authorList>
    </citation>
    <scope>NUCLEOTIDE SEQUENCE [LARGE SCALE GENOMIC DNA]</scope>
    <source>
        <strain evidence="2 3">NM61_E11</strain>
    </source>
</reference>
<evidence type="ECO:0000313" key="3">
    <source>
        <dbReference type="Proteomes" id="UP000309117"/>
    </source>
</evidence>
<dbReference type="EMBL" id="SRYV01000012">
    <property type="protein sequence ID" value="TGY13575.1"/>
    <property type="molecule type" value="Genomic_DNA"/>
</dbReference>
<gene>
    <name evidence="2" type="ORF">E5351_07365</name>
</gene>
<comment type="caution">
    <text evidence="2">The sequence shown here is derived from an EMBL/GenBank/DDBJ whole genome shotgun (WGS) entry which is preliminary data.</text>
</comment>
<protein>
    <submittedName>
        <fullName evidence="2">Ribonucleotide-diphosphate reductase subunit beta</fullName>
    </submittedName>
</protein>
<dbReference type="AlphaFoldDB" id="A0A4S2BHG8"/>
<dbReference type="Proteomes" id="UP000309117">
    <property type="component" value="Unassembled WGS sequence"/>
</dbReference>
<dbReference type="GO" id="GO:0016491">
    <property type="term" value="F:oxidoreductase activity"/>
    <property type="evidence" value="ECO:0007669"/>
    <property type="project" value="InterPro"/>
</dbReference>
<dbReference type="RefSeq" id="WP_004040408.1">
    <property type="nucleotide sequence ID" value="NZ_AQFR02000003.1"/>
</dbReference>
<organism evidence="2 3">
    <name type="scientific">Lactobacillus intestinalis</name>
    <dbReference type="NCBI Taxonomy" id="151781"/>
    <lineage>
        <taxon>Bacteria</taxon>
        <taxon>Bacillati</taxon>
        <taxon>Bacillota</taxon>
        <taxon>Bacilli</taxon>
        <taxon>Lactobacillales</taxon>
        <taxon>Lactobacillaceae</taxon>
        <taxon>Lactobacillus</taxon>
    </lineage>
</organism>
<dbReference type="InterPro" id="IPR012348">
    <property type="entry name" value="RNR-like"/>
</dbReference>
<dbReference type="GO" id="GO:0009263">
    <property type="term" value="P:deoxyribonucleotide biosynthetic process"/>
    <property type="evidence" value="ECO:0007669"/>
    <property type="project" value="InterPro"/>
</dbReference>
<evidence type="ECO:0000313" key="2">
    <source>
        <dbReference type="EMBL" id="TGY13575.1"/>
    </source>
</evidence>
<name>A0A4S2BHG8_9LACO</name>
<dbReference type="InterPro" id="IPR009078">
    <property type="entry name" value="Ferritin-like_SF"/>
</dbReference>
<evidence type="ECO:0000256" key="1">
    <source>
        <dbReference type="ARBA" id="ARBA00001962"/>
    </source>
</evidence>
<accession>A0A4S2BHG8</accession>
<sequence>MTKKYRTINWNKIENRIDFSAWFRLNDIIWEPARVPVHKDKDEFNNLEPVIQDTFLKSFSSLAFLSSLQVKIGDDIVKKDSATQLEYSVFNALAYLEAIANRGYNYVIQTLADPTQVDSMIEWAENSDILQDIATLIGDVYLKGSVLQKKIALSFVEMAVYHADYYTPLYIFGEGKLVRSAEIIKLAIRSTSFNAMYPGVKFRASFDNLSKEKQDDLKVWIDTFIANLASLVEKHIDELYTNCGWNNEVKHYFRYTINKNYMNLGFPTPYPDDANTINPTIQRGVIKSADFEDFFYYQNSNRLTDFHEEQ</sequence>
<dbReference type="InterPro" id="IPR000358">
    <property type="entry name" value="RNR_small_fam"/>
</dbReference>
<dbReference type="Gene3D" id="1.10.620.20">
    <property type="entry name" value="Ribonucleotide Reductase, subunit A"/>
    <property type="match status" value="1"/>
</dbReference>
<comment type="cofactor">
    <cofactor evidence="1">
        <name>Fe cation</name>
        <dbReference type="ChEBI" id="CHEBI:24875"/>
    </cofactor>
</comment>
<proteinExistence type="predicted"/>
<dbReference type="Pfam" id="PF00268">
    <property type="entry name" value="Ribonuc_red_sm"/>
    <property type="match status" value="1"/>
</dbReference>
<dbReference type="SUPFAM" id="SSF47240">
    <property type="entry name" value="Ferritin-like"/>
    <property type="match status" value="1"/>
</dbReference>